<feature type="transmembrane region" description="Helical" evidence="1">
    <location>
        <begin position="213"/>
        <end position="236"/>
    </location>
</feature>
<keyword evidence="1" id="KW-0472">Membrane</keyword>
<gene>
    <name evidence="2" type="ORF">GCM10023226_18700</name>
</gene>
<dbReference type="Pfam" id="PF11139">
    <property type="entry name" value="SfLAP"/>
    <property type="match status" value="1"/>
</dbReference>
<keyword evidence="3" id="KW-1185">Reference proteome</keyword>
<feature type="transmembrane region" description="Helical" evidence="1">
    <location>
        <begin position="164"/>
        <end position="192"/>
    </location>
</feature>
<reference evidence="3" key="1">
    <citation type="journal article" date="2019" name="Int. J. Syst. Evol. Microbiol.">
        <title>The Global Catalogue of Microorganisms (GCM) 10K type strain sequencing project: providing services to taxonomists for standard genome sequencing and annotation.</title>
        <authorList>
            <consortium name="The Broad Institute Genomics Platform"/>
            <consortium name="The Broad Institute Genome Sequencing Center for Infectious Disease"/>
            <person name="Wu L."/>
            <person name="Ma J."/>
        </authorList>
    </citation>
    <scope>NUCLEOTIDE SEQUENCE [LARGE SCALE GENOMIC DNA]</scope>
    <source>
        <strain evidence="3">JCM 18127</strain>
    </source>
</reference>
<accession>A0ABP8W5W6</accession>
<feature type="transmembrane region" description="Helical" evidence="1">
    <location>
        <begin position="127"/>
        <end position="152"/>
    </location>
</feature>
<evidence type="ECO:0000313" key="3">
    <source>
        <dbReference type="Proteomes" id="UP001500621"/>
    </source>
</evidence>
<organism evidence="2 3">
    <name type="scientific">Nocardioides nanhaiensis</name>
    <dbReference type="NCBI Taxonomy" id="1476871"/>
    <lineage>
        <taxon>Bacteria</taxon>
        <taxon>Bacillati</taxon>
        <taxon>Actinomycetota</taxon>
        <taxon>Actinomycetes</taxon>
        <taxon>Propionibacteriales</taxon>
        <taxon>Nocardioidaceae</taxon>
        <taxon>Nocardioides</taxon>
    </lineage>
</organism>
<feature type="transmembrane region" description="Helical" evidence="1">
    <location>
        <begin position="6"/>
        <end position="31"/>
    </location>
</feature>
<protein>
    <submittedName>
        <fullName evidence="2">GAP family protein</fullName>
    </submittedName>
</protein>
<evidence type="ECO:0000313" key="2">
    <source>
        <dbReference type="EMBL" id="GAA4681801.1"/>
    </source>
</evidence>
<dbReference type="RefSeq" id="WP_345265057.1">
    <property type="nucleotide sequence ID" value="NZ_BAABIM010000002.1"/>
</dbReference>
<keyword evidence="1" id="KW-1133">Transmembrane helix</keyword>
<feature type="transmembrane region" description="Helical" evidence="1">
    <location>
        <begin position="40"/>
        <end position="65"/>
    </location>
</feature>
<sequence length="237" mass="23815">MGFGILLGLVGLALVDSTSIGTLVLPVLLLLAPRVHVGRFLAYLGTVAGFYAVVGLALVAGAGWLLDTGAALGEVRALRWAELALGAALLAVGVLGDPRGWFGRAPAARARGARTGRLRARLVGAEATYGAVVGVGLLAALVEVGSMLPFLAAVGLITAADLPAAGVVAVVLGYVTVMVLPALALLGGRLLLGDRLQGPLDRVAGWMDRHAGGAGLWAAAIVGLLLLQDASVALGWV</sequence>
<feature type="transmembrane region" description="Helical" evidence="1">
    <location>
        <begin position="77"/>
        <end position="96"/>
    </location>
</feature>
<proteinExistence type="predicted"/>
<comment type="caution">
    <text evidence="2">The sequence shown here is derived from an EMBL/GenBank/DDBJ whole genome shotgun (WGS) entry which is preliminary data.</text>
</comment>
<dbReference type="EMBL" id="BAABIM010000002">
    <property type="protein sequence ID" value="GAA4681801.1"/>
    <property type="molecule type" value="Genomic_DNA"/>
</dbReference>
<keyword evidence="1" id="KW-0812">Transmembrane</keyword>
<dbReference type="Proteomes" id="UP001500621">
    <property type="component" value="Unassembled WGS sequence"/>
</dbReference>
<evidence type="ECO:0000256" key="1">
    <source>
        <dbReference type="SAM" id="Phobius"/>
    </source>
</evidence>
<name>A0ABP8W5W6_9ACTN</name>
<dbReference type="InterPro" id="IPR021315">
    <property type="entry name" value="Gap/Sap"/>
</dbReference>